<organism evidence="8 9">
    <name type="scientific">Enterococcus gallinarum</name>
    <dbReference type="NCBI Taxonomy" id="1353"/>
    <lineage>
        <taxon>Bacteria</taxon>
        <taxon>Bacillati</taxon>
        <taxon>Bacillota</taxon>
        <taxon>Bacilli</taxon>
        <taxon>Lactobacillales</taxon>
        <taxon>Enterococcaceae</taxon>
        <taxon>Enterococcus</taxon>
    </lineage>
</organism>
<evidence type="ECO:0000256" key="5">
    <source>
        <dbReference type="ARBA" id="ARBA00023136"/>
    </source>
</evidence>
<accession>A0A376GSY7</accession>
<dbReference type="GO" id="GO:0055085">
    <property type="term" value="P:transmembrane transport"/>
    <property type="evidence" value="ECO:0007669"/>
    <property type="project" value="UniProtKB-UniRule"/>
</dbReference>
<feature type="transmembrane region" description="Helical" evidence="6">
    <location>
        <begin position="536"/>
        <end position="557"/>
    </location>
</feature>
<feature type="transmembrane region" description="Helical" evidence="6">
    <location>
        <begin position="152"/>
        <end position="176"/>
    </location>
</feature>
<evidence type="ECO:0000256" key="1">
    <source>
        <dbReference type="ARBA" id="ARBA00004651"/>
    </source>
</evidence>
<feature type="transmembrane region" description="Helical" evidence="6">
    <location>
        <begin position="17"/>
        <end position="38"/>
    </location>
</feature>
<feature type="transmembrane region" description="Helical" evidence="6">
    <location>
        <begin position="100"/>
        <end position="124"/>
    </location>
</feature>
<protein>
    <submittedName>
        <fullName evidence="8">Peptide ABC transporter permease/transmembrane protein</fullName>
    </submittedName>
</protein>
<dbReference type="Pfam" id="PF02687">
    <property type="entry name" value="FtsX"/>
    <property type="match status" value="1"/>
</dbReference>
<feature type="domain" description="ABC3 transporter permease C-terminal" evidence="7">
    <location>
        <begin position="62"/>
        <end position="178"/>
    </location>
</feature>
<dbReference type="EMBL" id="UFYW01000001">
    <property type="protein sequence ID" value="STD81667.1"/>
    <property type="molecule type" value="Genomic_DNA"/>
</dbReference>
<feature type="transmembrane region" description="Helical" evidence="6">
    <location>
        <begin position="569"/>
        <end position="592"/>
    </location>
</feature>
<evidence type="ECO:0000313" key="8">
    <source>
        <dbReference type="EMBL" id="STD81667.1"/>
    </source>
</evidence>
<feature type="transmembrane region" description="Helical" evidence="6">
    <location>
        <begin position="483"/>
        <end position="505"/>
    </location>
</feature>
<keyword evidence="9" id="KW-1185">Reference proteome</keyword>
<evidence type="ECO:0000313" key="9">
    <source>
        <dbReference type="Proteomes" id="UP000254807"/>
    </source>
</evidence>
<keyword evidence="2 6" id="KW-1003">Cell membrane</keyword>
<dbReference type="PANTHER" id="PTHR46795:SF3">
    <property type="entry name" value="ABC TRANSPORTER PERMEASE"/>
    <property type="match status" value="1"/>
</dbReference>
<feature type="transmembrane region" description="Helical" evidence="6">
    <location>
        <begin position="284"/>
        <end position="305"/>
    </location>
</feature>
<evidence type="ECO:0000259" key="7">
    <source>
        <dbReference type="Pfam" id="PF02687"/>
    </source>
</evidence>
<proteinExistence type="inferred from homology"/>
<gene>
    <name evidence="8" type="ORF">NCTC12360_00080</name>
</gene>
<dbReference type="InterPro" id="IPR003838">
    <property type="entry name" value="ABC3_permease_C"/>
</dbReference>
<keyword evidence="6" id="KW-0813">Transport</keyword>
<keyword evidence="3 6" id="KW-0812">Transmembrane</keyword>
<keyword evidence="4 6" id="KW-1133">Transmembrane helix</keyword>
<sequence>MLWKLSLTGIKGRLKDYIVLFSGLVMASAIFYMFQSMASNEEFLKNNSTIGVVVIIFHFGTVLLGIITFAYILYANSFLMSMRQKDYAMFMMLGAKGRKIAQMIFIETFFVGIIATITGALAGIGLTKIVNDLLVQQLNIKITHFSPFNVKALVITLVFFAILFLIAAIVNASAIAKKAILDLLRETSTPAQIKQKFPFLLIQTLLGIVFLGIGYYVMSDLMKFQIMGIAIALVTIVLGTYLVFRSVIVLILTLLKKSDAIALKKLNNFTLSQLNFRIRDYTQMLSLVSMLFALALGALTVGLGFRNEIPKMAKAMTSYDLVLNNAQTVDQQKIADLHPTLNVSYRQKEDDTAVYYIQEEFDKDPLIVTEQGDLSQRDGYRSLNGQAIAADLAEQDQLRSFELPEQRAKEVKLLSASAFEQVNAPETILQVIQVKDFEAVLPKLTALAKLDQKNNPSLAGESNLMQRADAYDTFNGIFSGFEFMGFFLGIAFLTMLASCLMFKILSGANSDIMRYTMLRKIGARNGLLKKSIRKEIGVLFLVPGLLGIVHVLFGLQMFKMLLSDPYDQIWLPFAIFVALYAVYYLLTVWLYTNIVLKNTGKQ</sequence>
<dbReference type="RefSeq" id="WP_060814104.1">
    <property type="nucleotide sequence ID" value="NZ_JARPZP010000001.1"/>
</dbReference>
<dbReference type="InterPro" id="IPR027022">
    <property type="entry name" value="ABC_permease_BceB-typ"/>
</dbReference>
<dbReference type="PANTHER" id="PTHR46795">
    <property type="entry name" value="ABC TRANSPORTER PERMEASE-RELATED-RELATED"/>
    <property type="match status" value="1"/>
</dbReference>
<feature type="transmembrane region" description="Helical" evidence="6">
    <location>
        <begin position="197"/>
        <end position="218"/>
    </location>
</feature>
<dbReference type="Proteomes" id="UP000254807">
    <property type="component" value="Unassembled WGS sequence"/>
</dbReference>
<evidence type="ECO:0000256" key="3">
    <source>
        <dbReference type="ARBA" id="ARBA00022692"/>
    </source>
</evidence>
<comment type="subcellular location">
    <subcellularLocation>
        <location evidence="1 6">Cell membrane</location>
        <topology evidence="1 6">Multi-pass membrane protein</topology>
    </subcellularLocation>
</comment>
<reference evidence="8 9" key="1">
    <citation type="submission" date="2018-06" db="EMBL/GenBank/DDBJ databases">
        <authorList>
            <consortium name="Pathogen Informatics"/>
            <person name="Doyle S."/>
        </authorList>
    </citation>
    <scope>NUCLEOTIDE SEQUENCE [LARGE SCALE GENOMIC DNA]</scope>
    <source>
        <strain evidence="8 9">NCTC12360</strain>
    </source>
</reference>
<dbReference type="GO" id="GO:0005886">
    <property type="term" value="C:plasma membrane"/>
    <property type="evidence" value="ECO:0007669"/>
    <property type="project" value="UniProtKB-SubCell"/>
</dbReference>
<name>A0A376GSY7_ENTGA</name>
<evidence type="ECO:0000256" key="2">
    <source>
        <dbReference type="ARBA" id="ARBA00022475"/>
    </source>
</evidence>
<evidence type="ECO:0000256" key="4">
    <source>
        <dbReference type="ARBA" id="ARBA00022989"/>
    </source>
</evidence>
<dbReference type="AlphaFoldDB" id="A0A376GSY7"/>
<comment type="similarity">
    <text evidence="6">Belongs to the ABC-4 integral membrane protein family.</text>
</comment>
<feature type="transmembrane region" description="Helical" evidence="6">
    <location>
        <begin position="224"/>
        <end position="255"/>
    </location>
</feature>
<keyword evidence="5 6" id="KW-0472">Membrane</keyword>
<evidence type="ECO:0000256" key="6">
    <source>
        <dbReference type="PIRNR" id="PIRNR018968"/>
    </source>
</evidence>
<dbReference type="PIRSF" id="PIRSF018968">
    <property type="entry name" value="ABC_permease_BceB"/>
    <property type="match status" value="1"/>
</dbReference>
<feature type="transmembrane region" description="Helical" evidence="6">
    <location>
        <begin position="50"/>
        <end position="79"/>
    </location>
</feature>
<dbReference type="InterPro" id="IPR052536">
    <property type="entry name" value="ABC-4_Integral_Memb_Prot"/>
</dbReference>
<dbReference type="OrthoDB" id="1705903at2"/>